<reference evidence="3" key="1">
    <citation type="journal article" date="2019" name="Int. J. Syst. Evol. Microbiol.">
        <title>The Global Catalogue of Microorganisms (GCM) 10K type strain sequencing project: providing services to taxonomists for standard genome sequencing and annotation.</title>
        <authorList>
            <consortium name="The Broad Institute Genomics Platform"/>
            <consortium name="The Broad Institute Genome Sequencing Center for Infectious Disease"/>
            <person name="Wu L."/>
            <person name="Ma J."/>
        </authorList>
    </citation>
    <scope>NUCLEOTIDE SEQUENCE [LARGE SCALE GENOMIC DNA]</scope>
    <source>
        <strain evidence="3">CGMCC 1.14966</strain>
    </source>
</reference>
<feature type="signal peptide" evidence="1">
    <location>
        <begin position="1"/>
        <end position="22"/>
    </location>
</feature>
<comment type="caution">
    <text evidence="2">The sequence shown here is derived from an EMBL/GenBank/DDBJ whole genome shotgun (WGS) entry which is preliminary data.</text>
</comment>
<dbReference type="PROSITE" id="PS51257">
    <property type="entry name" value="PROKAR_LIPOPROTEIN"/>
    <property type="match status" value="1"/>
</dbReference>
<evidence type="ECO:0000256" key="1">
    <source>
        <dbReference type="SAM" id="SignalP"/>
    </source>
</evidence>
<dbReference type="RefSeq" id="WP_188561185.1">
    <property type="nucleotide sequence ID" value="NZ_BMGY01000008.1"/>
</dbReference>
<sequence length="259" mass="28599">MRFYRFPLLAAVALLASCTVYAPMQPTVSTITQAGQLELTGSAQLSGRAEGTAVYSPLPHVLLAGGGTYRPNLGGTTYFATQQWEAGAGTYWMLGTHWLLTGEGGYGYARSERVWRELLGTSPELRAQYSKVFGQVGLGYLHKQKWSGGAIYRFSQLHFDELSSYTPHYRGAMDNTNTGRHEVLLYGRHELHIGRASRWQLQGSVGISTSNQARQPDTDAYTGEINRTRQPVLLVSGGLVFRPAWGRTSRAPTEKLVPR</sequence>
<gene>
    <name evidence="2" type="ORF">GCM10011495_12420</name>
</gene>
<proteinExistence type="predicted"/>
<dbReference type="EMBL" id="BMGY01000008">
    <property type="protein sequence ID" value="GGH83143.1"/>
    <property type="molecule type" value="Genomic_DNA"/>
</dbReference>
<name>A0ABQ2A2J7_9BACT</name>
<organism evidence="2 3">
    <name type="scientific">Hymenobacter frigidus</name>
    <dbReference type="NCBI Taxonomy" id="1524095"/>
    <lineage>
        <taxon>Bacteria</taxon>
        <taxon>Pseudomonadati</taxon>
        <taxon>Bacteroidota</taxon>
        <taxon>Cytophagia</taxon>
        <taxon>Cytophagales</taxon>
        <taxon>Hymenobacteraceae</taxon>
        <taxon>Hymenobacter</taxon>
    </lineage>
</organism>
<evidence type="ECO:0000313" key="2">
    <source>
        <dbReference type="EMBL" id="GGH83143.1"/>
    </source>
</evidence>
<keyword evidence="1" id="KW-0732">Signal</keyword>
<evidence type="ECO:0008006" key="4">
    <source>
        <dbReference type="Google" id="ProtNLM"/>
    </source>
</evidence>
<dbReference type="Proteomes" id="UP000637774">
    <property type="component" value="Unassembled WGS sequence"/>
</dbReference>
<accession>A0ABQ2A2J7</accession>
<protein>
    <recommendedName>
        <fullName evidence="4">DUF3575 domain-containing protein</fullName>
    </recommendedName>
</protein>
<feature type="chain" id="PRO_5046967253" description="DUF3575 domain-containing protein" evidence="1">
    <location>
        <begin position="23"/>
        <end position="259"/>
    </location>
</feature>
<keyword evidence="3" id="KW-1185">Reference proteome</keyword>
<evidence type="ECO:0000313" key="3">
    <source>
        <dbReference type="Proteomes" id="UP000637774"/>
    </source>
</evidence>